<evidence type="ECO:0000256" key="5">
    <source>
        <dbReference type="ARBA" id="ARBA00023065"/>
    </source>
</evidence>
<comment type="subcellular location">
    <subcellularLocation>
        <location evidence="1">Membrane</location>
        <topology evidence="1">Multi-pass membrane protein</topology>
    </subcellularLocation>
</comment>
<comment type="caution">
    <text evidence="9">The sequence shown here is derived from an EMBL/GenBank/DDBJ whole genome shotgun (WGS) entry which is preliminary data.</text>
</comment>
<feature type="transmembrane region" description="Helical" evidence="7">
    <location>
        <begin position="211"/>
        <end position="231"/>
    </location>
</feature>
<dbReference type="EMBL" id="JADMLG010000011">
    <property type="protein sequence ID" value="MBH0779661.1"/>
    <property type="molecule type" value="Genomic_DNA"/>
</dbReference>
<dbReference type="InterPro" id="IPR038770">
    <property type="entry name" value="Na+/solute_symporter_sf"/>
</dbReference>
<feature type="transmembrane region" description="Helical" evidence="7">
    <location>
        <begin position="251"/>
        <end position="284"/>
    </location>
</feature>
<dbReference type="PANTHER" id="PTHR32468:SF0">
    <property type="entry name" value="K(+)_H(+) ANTIPORTER 1"/>
    <property type="match status" value="1"/>
</dbReference>
<feature type="transmembrane region" description="Helical" evidence="7">
    <location>
        <begin position="391"/>
        <end position="410"/>
    </location>
</feature>
<organism evidence="9 10">
    <name type="scientific">Nocardia bovistercoris</name>
    <dbReference type="NCBI Taxonomy" id="2785916"/>
    <lineage>
        <taxon>Bacteria</taxon>
        <taxon>Bacillati</taxon>
        <taxon>Actinomycetota</taxon>
        <taxon>Actinomycetes</taxon>
        <taxon>Mycobacteriales</taxon>
        <taxon>Nocardiaceae</taxon>
        <taxon>Nocardia</taxon>
    </lineage>
</organism>
<dbReference type="GO" id="GO:0016020">
    <property type="term" value="C:membrane"/>
    <property type="evidence" value="ECO:0007669"/>
    <property type="project" value="UniProtKB-SubCell"/>
</dbReference>
<evidence type="ECO:0000256" key="7">
    <source>
        <dbReference type="SAM" id="Phobius"/>
    </source>
</evidence>
<dbReference type="Pfam" id="PF00999">
    <property type="entry name" value="Na_H_Exchanger"/>
    <property type="match status" value="1"/>
</dbReference>
<evidence type="ECO:0000256" key="1">
    <source>
        <dbReference type="ARBA" id="ARBA00004141"/>
    </source>
</evidence>
<dbReference type="AlphaFoldDB" id="A0A931N5Q8"/>
<feature type="domain" description="Cation/H+ exchanger transmembrane" evidence="8">
    <location>
        <begin position="27"/>
        <end position="411"/>
    </location>
</feature>
<keyword evidence="5" id="KW-0406">Ion transport</keyword>
<evidence type="ECO:0000256" key="2">
    <source>
        <dbReference type="ARBA" id="ARBA00022448"/>
    </source>
</evidence>
<evidence type="ECO:0000259" key="8">
    <source>
        <dbReference type="Pfam" id="PF00999"/>
    </source>
</evidence>
<evidence type="ECO:0000313" key="10">
    <source>
        <dbReference type="Proteomes" id="UP000655751"/>
    </source>
</evidence>
<evidence type="ECO:0000313" key="9">
    <source>
        <dbReference type="EMBL" id="MBH0779661.1"/>
    </source>
</evidence>
<evidence type="ECO:0000256" key="6">
    <source>
        <dbReference type="ARBA" id="ARBA00023136"/>
    </source>
</evidence>
<dbReference type="GO" id="GO:1902600">
    <property type="term" value="P:proton transmembrane transport"/>
    <property type="evidence" value="ECO:0007669"/>
    <property type="project" value="InterPro"/>
</dbReference>
<gene>
    <name evidence="9" type="ORF">IT779_25650</name>
</gene>
<name>A0A931N5Q8_9NOCA</name>
<keyword evidence="4 7" id="KW-1133">Transmembrane helix</keyword>
<dbReference type="GO" id="GO:0015297">
    <property type="term" value="F:antiporter activity"/>
    <property type="evidence" value="ECO:0007669"/>
    <property type="project" value="InterPro"/>
</dbReference>
<dbReference type="Proteomes" id="UP000655751">
    <property type="component" value="Unassembled WGS sequence"/>
</dbReference>
<accession>A0A931N5Q8</accession>
<dbReference type="PANTHER" id="PTHR32468">
    <property type="entry name" value="CATION/H + ANTIPORTER"/>
    <property type="match status" value="1"/>
</dbReference>
<feature type="transmembrane region" description="Helical" evidence="7">
    <location>
        <begin position="296"/>
        <end position="315"/>
    </location>
</feature>
<feature type="transmembrane region" description="Helical" evidence="7">
    <location>
        <begin position="147"/>
        <end position="170"/>
    </location>
</feature>
<evidence type="ECO:0000256" key="3">
    <source>
        <dbReference type="ARBA" id="ARBA00022692"/>
    </source>
</evidence>
<sequence length="452" mass="46026">MTTAVGPLAPIPAHGLLVLLVQLAVLLLFARTFGSLVGRLGWPSVVGELLAGVVLGPSLLPHVLPAVSRWLFPPQAEQLHLLDAIGQVGVLMLVGLAAMQLDLGQVRRRLGSAAVVSLSGLVIPLALGVGAGLFAPTPLRPEHTTPTVFAMFIGIAVCVSAIPVIAKTLTELNLIHRDIGQLIMTAGIIDDTVGWFLLSIVTSLAAHGLSAASVAYSLGSIAAVIVCAVVLGRPVARVVMRRARRTGMNNVLSTVVVLLFAAAAATQSLGMEAVLGAFVCGALLGSSGVELSALAPLNSVVGSVLAPVFFATAGLRMDLSKLVTAPMLIAAAAALAIAIVGKFAGALLGGRLSGLGRTESIALGAGMNARGVIEVVIAMVGLRIGVLGIEAYTILILVAVVTSVMAPPILRRATARMEVSDVEAARARRTAALTGFDPTAPDRHSSVHGASA</sequence>
<dbReference type="RefSeq" id="WP_196151956.1">
    <property type="nucleotide sequence ID" value="NZ_JADMLG010000011.1"/>
</dbReference>
<reference evidence="9" key="1">
    <citation type="submission" date="2020-11" db="EMBL/GenBank/DDBJ databases">
        <title>Nocardia NEAU-351.nov., a novel actinomycete isolated from the cow dung.</title>
        <authorList>
            <person name="Zhang X."/>
        </authorList>
    </citation>
    <scope>NUCLEOTIDE SEQUENCE</scope>
    <source>
        <strain evidence="9">NEAU-351</strain>
    </source>
</reference>
<feature type="transmembrane region" description="Helical" evidence="7">
    <location>
        <begin position="12"/>
        <end position="30"/>
    </location>
</feature>
<evidence type="ECO:0000256" key="4">
    <source>
        <dbReference type="ARBA" id="ARBA00022989"/>
    </source>
</evidence>
<dbReference type="InterPro" id="IPR050794">
    <property type="entry name" value="CPA2_transporter"/>
</dbReference>
<keyword evidence="3 7" id="KW-0812">Transmembrane</keyword>
<feature type="transmembrane region" description="Helical" evidence="7">
    <location>
        <begin position="327"/>
        <end position="348"/>
    </location>
</feature>
<feature type="transmembrane region" description="Helical" evidence="7">
    <location>
        <begin position="42"/>
        <end position="64"/>
    </location>
</feature>
<keyword evidence="6 7" id="KW-0472">Membrane</keyword>
<proteinExistence type="predicted"/>
<dbReference type="Gene3D" id="1.20.1530.20">
    <property type="match status" value="1"/>
</dbReference>
<protein>
    <submittedName>
        <fullName evidence="9">Cation:proton antiporter</fullName>
    </submittedName>
</protein>
<keyword evidence="10" id="KW-1185">Reference proteome</keyword>
<keyword evidence="2" id="KW-0813">Transport</keyword>
<feature type="transmembrane region" description="Helical" evidence="7">
    <location>
        <begin position="113"/>
        <end position="135"/>
    </location>
</feature>
<feature type="transmembrane region" description="Helical" evidence="7">
    <location>
        <begin position="182"/>
        <end position="205"/>
    </location>
</feature>
<feature type="transmembrane region" description="Helical" evidence="7">
    <location>
        <begin position="84"/>
        <end position="101"/>
    </location>
</feature>
<dbReference type="InterPro" id="IPR006153">
    <property type="entry name" value="Cation/H_exchanger_TM"/>
</dbReference>